<dbReference type="SUPFAM" id="SSF52540">
    <property type="entry name" value="P-loop containing nucleoside triphosphate hydrolases"/>
    <property type="match status" value="1"/>
</dbReference>
<evidence type="ECO:0000313" key="3">
    <source>
        <dbReference type="Proteomes" id="UP000596742"/>
    </source>
</evidence>
<dbReference type="GO" id="GO:0042981">
    <property type="term" value="P:regulation of apoptotic process"/>
    <property type="evidence" value="ECO:0007669"/>
    <property type="project" value="InterPro"/>
</dbReference>
<sequence>MVTKEEDNFLRVVYLNYRVGTTALRRYFDSVHPFLPADLSSPPNKAILASLHKPPRGQRRVLYQEQWDILYPPTGAPVVSSAKLDVTLMVCLLRNLPPMVPPPTPNGFDALPQRSDSSIGAHIARIKYYKNFIVSHSKDGKLSDADFNTIWIDMDIAINGLGNQQDITDAADAKTKVLDFKAIMEHLNIEMGIKRNRKRYVEQSGKIVEHASKIAKLETTIENLDLGKVEQSSADNADKIAILETTVEYIEQGDFMEFLKDKLIHSTILDKEVLDNLITKCVLTVDDREEIINCNNQLSRNKKLLKILNHRPYNTLGGLVEAMKESDQRSHSLLLSKMEDKVEDNVMTLQNAPLIDGVSDTEKQIVKVIKCYNTIVHKIDIEKTGILYKLHDVLSEEENTEMTPMDVSVEDRNRGILGKIIGHNTSSAYKIFLEVLKEDSCYNEYATRIEETDVTQLDLQLLTIGKQWREGKIIKKERKRRKENGMTDLMIDKVEKWKMDDSLYIETRATNYVLNCVNKHSCVSVIGPSGCGKTALVRHVSLQLEQNGYTILTVNDAKDITDKYKSGRKTLYIVDDICGNFTANQTRLEEWKKSMNDLRSILEFGNCKLILTCRLQVFEDKGFENLDIFKTCECNLVSKDLALTIIEKETMTEQYFGEHASQALKHLGEYDFLPFLCKLYYVEKHNAQFQLDMFFNDPFSFYTNDLTRMYNDCKEGKYKYCALLLLVIFNNGLKEKNITGKDPKVLEIIEDLIEVCDIEENITGRKLKNQIDILIGTFVTYDEGTYQTIHDKLFDFLAFFFGTQNHKIINILIKHAEDRFIRERFVVKDDNESIHYSIPISDFKLQLMYTKRVFDDIIGSSKVNTNIVGNRNFKNVKFRTMILDFMKNLSKHEITIIMKKANTNFLNTMFVLRQNDILDRGKDMSQEYKCFGILLHDDMIQQYIEKWFDALTITISTEAFLRENRLVKCGKFQTALNSYLRQINVASIIQTGSSDFLNTMFVITENGSQDMSQKQNERFGIDIPEDLLQDYIARWFDDLTKHVGRMIVRSSHVMSYLHSGQHKALMLDEFMNENRPLTNPAFRIALRTYMRQLTTVKIASLIHTAEDAFLNTMFVMTENDINDKAESRYEWFGIVIPDEILQQYIEKYFDRLTNEYSMVTDIHKNRALKNIKVHTALRTHMKQLTREEIALLIQNSVHIFFNTMFVMTENDIKNSAQSQFSCFGIVIPDDLVQQYIQRWFDELTKTHTVEAAISQNRPLVSDKFLSSVRTYLRQLTIENIALIIQTTQADFIDKLFVMTEADNRDNAENRYECFGIVIPDELLQPYIEKWLNYLIKTSFEVSAISENRPLINVKFRRAVRTHMKQLTTKNIASIIQISHEDFINTMFVMSDDDIKDNAENRHECFGIIIPYDLLQQYIQRWFDDLKKTQCVATAIEKNRPMMNVTFRRAVCSYMTQLTTENIASIIENTNEDFINKMFVMTDDNIKDDAENKYQCCSIVIPDDLVHQYIERWFYDLTKSQFVEATIVKNRPLSNVKFRTDVRTYMSQLTTEKITLIIQNTHEDFLNLMFVIAKDDIKDNDDNRYDCFGIVIPDDMIQQYIQRWFNYLTNTDSVEDMIDRNRPLLNVTFRCALRDHIRQLTTEKIASIIQNTHEDFLNLMFVMTEDDIKDNTDNRSECIGIVIPDDLLHQYVQRWFEVTKETGVLKKTIEDGRSVNYYTTSSGLEILLNRSRPWKNFKFRSALRTYLNQLSTETVTFLIERRDDFFVNIMFVMTEDEIKDNSKNRWEQVGIVIPDDLLQIYIGNWFERLIQTSEFNRFIDQNRPLKNFTFRTALGKFMRQLNADKIALIIRNSEDNFINNMFVMTEEEIKENAAARYYCFGIVIPDNLLDDYIKRWVNSLLRTNVLENFIDQSRPLKNETFRKALSNFLRQLNAKNIFSIIRNAKDNFVNQMFVMAEEDIIASKKNQYQSFGIVIPDDLLQQYIERWFDDLTKSKCVEATFNKNRSLTNVNFRNAVRTHMRQITKDDVASIIQTTTADFVNVMFVLTEEDIKENTENRYECYGIIIPDGLLQDYIQRWFDDLTKAHSVVDVIDKNRPLVNDIFRSAIRAHMKQLTTENIASIIQTTNENFLNLMFVMADDDIKENAENGHVCFGIVIPDELLLQYTEKWFNNLAKTKSVKEFVDNCRPLNNGLFRTSLRSYIKQLNITEITSLIQTGSSDFLNTFFVMTEDDIKENSENQIDCFGIVVPDDILQQYIERWILHLSKRPETNRFMNENRLLMNVTFCTGLQNFIRHLNTGQITFFIQTGSNDFLNRMFVMTEDDIKGNSENRYECFGIVIPDDLYILQQYVARWFHSVTESISVKEYMDHNRPLLDATFRTALCTHMRQLDNEVIRTLIQSGTSDFLNTMFVLSENDIVNDNGEYRFECFGIVIPDDMLQQYMDRWLDCMTKTDSVMEFVGVNRSSMNIILQTEWEAYMNQMDSDK</sequence>
<dbReference type="SUPFAM" id="SSF47986">
    <property type="entry name" value="DEATH domain"/>
    <property type="match status" value="1"/>
</dbReference>
<dbReference type="InterPro" id="IPR027417">
    <property type="entry name" value="P-loop_NTPase"/>
</dbReference>
<dbReference type="Proteomes" id="UP000596742">
    <property type="component" value="Unassembled WGS sequence"/>
</dbReference>
<dbReference type="Gene3D" id="3.40.50.300">
    <property type="entry name" value="P-loop containing nucleotide triphosphate hydrolases"/>
    <property type="match status" value="1"/>
</dbReference>
<evidence type="ECO:0000259" key="1">
    <source>
        <dbReference type="PROSITE" id="PS50209"/>
    </source>
</evidence>
<proteinExistence type="predicted"/>
<feature type="domain" description="CARD" evidence="1">
    <location>
        <begin position="254"/>
        <end position="338"/>
    </location>
</feature>
<dbReference type="PROSITE" id="PS50209">
    <property type="entry name" value="CARD"/>
    <property type="match status" value="1"/>
</dbReference>
<dbReference type="EMBL" id="UYJE01004945">
    <property type="protein sequence ID" value="VDI32731.1"/>
    <property type="molecule type" value="Genomic_DNA"/>
</dbReference>
<accession>A0A8B6ED12</accession>
<dbReference type="InterPro" id="IPR011029">
    <property type="entry name" value="DEATH-like_dom_sf"/>
</dbReference>
<keyword evidence="3" id="KW-1185">Reference proteome</keyword>
<comment type="caution">
    <text evidence="2">The sequence shown here is derived from an EMBL/GenBank/DDBJ whole genome shotgun (WGS) entry which is preliminary data.</text>
</comment>
<reference evidence="2" key="1">
    <citation type="submission" date="2018-11" db="EMBL/GenBank/DDBJ databases">
        <authorList>
            <person name="Alioto T."/>
            <person name="Alioto T."/>
        </authorList>
    </citation>
    <scope>NUCLEOTIDE SEQUENCE</scope>
</reference>
<dbReference type="InterPro" id="IPR049050">
    <property type="entry name" value="nSTAND3"/>
</dbReference>
<dbReference type="Gene3D" id="1.10.533.10">
    <property type="entry name" value="Death Domain, Fas"/>
    <property type="match status" value="1"/>
</dbReference>
<dbReference type="Pfam" id="PF20720">
    <property type="entry name" value="nSTAND3"/>
    <property type="match status" value="1"/>
</dbReference>
<gene>
    <name evidence="2" type="ORF">MGAL_10B008589</name>
</gene>
<organism evidence="2 3">
    <name type="scientific">Mytilus galloprovincialis</name>
    <name type="common">Mediterranean mussel</name>
    <dbReference type="NCBI Taxonomy" id="29158"/>
    <lineage>
        <taxon>Eukaryota</taxon>
        <taxon>Metazoa</taxon>
        <taxon>Spiralia</taxon>
        <taxon>Lophotrochozoa</taxon>
        <taxon>Mollusca</taxon>
        <taxon>Bivalvia</taxon>
        <taxon>Autobranchia</taxon>
        <taxon>Pteriomorphia</taxon>
        <taxon>Mytilida</taxon>
        <taxon>Mytiloidea</taxon>
        <taxon>Mytilidae</taxon>
        <taxon>Mytilinae</taxon>
        <taxon>Mytilus</taxon>
    </lineage>
</organism>
<dbReference type="InterPro" id="IPR001315">
    <property type="entry name" value="CARD"/>
</dbReference>
<protein>
    <recommendedName>
        <fullName evidence="1">CARD domain-containing protein</fullName>
    </recommendedName>
</protein>
<evidence type="ECO:0000313" key="2">
    <source>
        <dbReference type="EMBL" id="VDI32731.1"/>
    </source>
</evidence>
<name>A0A8B6ED12_MYTGA</name>
<dbReference type="CDD" id="cd01671">
    <property type="entry name" value="CARD"/>
    <property type="match status" value="1"/>
</dbReference>
<dbReference type="Pfam" id="PF18738">
    <property type="entry name" value="HEPN_DZIP3"/>
    <property type="match status" value="1"/>
</dbReference>
<dbReference type="InterPro" id="IPR041249">
    <property type="entry name" value="HEPN_DZIP3"/>
</dbReference>
<dbReference type="OrthoDB" id="6121279at2759"/>